<dbReference type="EMBL" id="KE561190">
    <property type="protein sequence ID" value="EPZ32062.1"/>
    <property type="molecule type" value="Genomic_DNA"/>
</dbReference>
<sequence length="180" mass="21168">MQIFAQAPASLQDTQSHPFQKDFDRMFQHVLIEELNDMKHIFQDESKGSETELELRAVESFNKVVEILKPSSFTDIYLLKILINAENLVRAAIKIILLNPELIDRLDEKSLKVIKDYLNNNEEFCEQLEFHDRWILYNLKVNYFGFFHFDHIKPNESILLISSEHQRCAINGNRASAKRD</sequence>
<reference evidence="1 3" key="1">
    <citation type="journal article" date="2013" name="Curr. Biol.">
        <title>Shared signatures of parasitism and phylogenomics unite Cryptomycota and microsporidia.</title>
        <authorList>
            <person name="James T.Y."/>
            <person name="Pelin A."/>
            <person name="Bonen L."/>
            <person name="Ahrendt S."/>
            <person name="Sain D."/>
            <person name="Corradi N."/>
            <person name="Stajich J.E."/>
        </authorList>
    </citation>
    <scope>NUCLEOTIDE SEQUENCE [LARGE SCALE GENOMIC DNA]</scope>
    <source>
        <strain evidence="1">CSF55</strain>
        <strain evidence="1">CSF55</strain>
    </source>
</reference>
<organism evidence="1 3">
    <name type="scientific">Rozella allomycis (strain CSF55)</name>
    <dbReference type="NCBI Taxonomy" id="988480"/>
    <lineage>
        <taxon>Eukaryota</taxon>
        <taxon>Fungi</taxon>
        <taxon>Fungi incertae sedis</taxon>
        <taxon>Cryptomycota</taxon>
        <taxon>Cryptomycota incertae sedis</taxon>
        <taxon>Rozella</taxon>
    </lineage>
</organism>
<reference evidence="2" key="3">
    <citation type="submission" date="2018-08" db="EMBL/GenBank/DDBJ databases">
        <title>Leveraging single-cell genomics to expand the Fungal Tree of Life.</title>
        <authorList>
            <consortium name="DOE Joint Genome Institute"/>
            <person name="Ahrendt S.R."/>
            <person name="Quandt C.A."/>
            <person name="Ciobanu D."/>
            <person name="Clum A."/>
            <person name="Salamov A."/>
            <person name="Andreopoulos B."/>
            <person name="Cheng J.-F."/>
            <person name="Woyke T."/>
            <person name="Pelin A."/>
            <person name="Henrissat B."/>
            <person name="Reynolds N."/>
            <person name="Benny G.L."/>
            <person name="Smith M.E."/>
            <person name="James T.Y."/>
            <person name="Grigoriev I.V."/>
        </authorList>
    </citation>
    <scope>NUCLEOTIDE SEQUENCE</scope>
    <source>
        <strain evidence="2">CSF55</strain>
    </source>
</reference>
<dbReference type="HOGENOM" id="CLU_1497051_0_0_1"/>
<evidence type="ECO:0000313" key="3">
    <source>
        <dbReference type="Proteomes" id="UP000030755"/>
    </source>
</evidence>
<evidence type="ECO:0000313" key="4">
    <source>
        <dbReference type="Proteomes" id="UP000281549"/>
    </source>
</evidence>
<keyword evidence="3" id="KW-1185">Reference proteome</keyword>
<evidence type="ECO:0000313" key="2">
    <source>
        <dbReference type="EMBL" id="RKP18735.1"/>
    </source>
</evidence>
<reference evidence="4" key="2">
    <citation type="journal article" date="2018" name="Nat. Microbiol.">
        <title>Leveraging single-cell genomics to expand the fungal tree of life.</title>
        <authorList>
            <person name="Ahrendt S.R."/>
            <person name="Quandt C.A."/>
            <person name="Ciobanu D."/>
            <person name="Clum A."/>
            <person name="Salamov A."/>
            <person name="Andreopoulos B."/>
            <person name="Cheng J.F."/>
            <person name="Woyke T."/>
            <person name="Pelin A."/>
            <person name="Henrissat B."/>
            <person name="Reynolds N.K."/>
            <person name="Benny G.L."/>
            <person name="Smith M.E."/>
            <person name="James T.Y."/>
            <person name="Grigoriev I.V."/>
        </authorList>
    </citation>
    <scope>NUCLEOTIDE SEQUENCE [LARGE SCALE GENOMIC DNA]</scope>
    <source>
        <strain evidence="4">CSF55</strain>
    </source>
</reference>
<accession>A0A075AU61</accession>
<dbReference type="Proteomes" id="UP000030755">
    <property type="component" value="Unassembled WGS sequence"/>
</dbReference>
<protein>
    <submittedName>
        <fullName evidence="1">Uncharacterized protein</fullName>
    </submittedName>
</protein>
<gene>
    <name evidence="1" type="ORF">O9G_003526</name>
    <name evidence="2" type="ORF">ROZALSC1DRAFT_29605</name>
</gene>
<name>A0A075AU61_ROZAC</name>
<dbReference type="Proteomes" id="UP000281549">
    <property type="component" value="Unassembled WGS sequence"/>
</dbReference>
<dbReference type="AlphaFoldDB" id="A0A075AU61"/>
<dbReference type="EMBL" id="ML005381">
    <property type="protein sequence ID" value="RKP18735.1"/>
    <property type="molecule type" value="Genomic_DNA"/>
</dbReference>
<proteinExistence type="predicted"/>
<evidence type="ECO:0000313" key="1">
    <source>
        <dbReference type="EMBL" id="EPZ32062.1"/>
    </source>
</evidence>